<comment type="caution">
    <text evidence="1">The sequence shown here is derived from an EMBL/GenBank/DDBJ whole genome shotgun (WGS) entry which is preliminary data.</text>
</comment>
<reference evidence="1" key="1">
    <citation type="journal article" date="2023" name="Mol. Phylogenet. Evol.">
        <title>Genome-scale phylogeny and comparative genomics of the fungal order Sordariales.</title>
        <authorList>
            <person name="Hensen N."/>
            <person name="Bonometti L."/>
            <person name="Westerberg I."/>
            <person name="Brannstrom I.O."/>
            <person name="Guillou S."/>
            <person name="Cros-Aarteil S."/>
            <person name="Calhoun S."/>
            <person name="Haridas S."/>
            <person name="Kuo A."/>
            <person name="Mondo S."/>
            <person name="Pangilinan J."/>
            <person name="Riley R."/>
            <person name="LaButti K."/>
            <person name="Andreopoulos B."/>
            <person name="Lipzen A."/>
            <person name="Chen C."/>
            <person name="Yan M."/>
            <person name="Daum C."/>
            <person name="Ng V."/>
            <person name="Clum A."/>
            <person name="Steindorff A."/>
            <person name="Ohm R.A."/>
            <person name="Martin F."/>
            <person name="Silar P."/>
            <person name="Natvig D.O."/>
            <person name="Lalanne C."/>
            <person name="Gautier V."/>
            <person name="Ament-Velasquez S.L."/>
            <person name="Kruys A."/>
            <person name="Hutchinson M.I."/>
            <person name="Powell A.J."/>
            <person name="Barry K."/>
            <person name="Miller A.N."/>
            <person name="Grigoriev I.V."/>
            <person name="Debuchy R."/>
            <person name="Gladieux P."/>
            <person name="Hiltunen Thoren M."/>
            <person name="Johannesson H."/>
        </authorList>
    </citation>
    <scope>NUCLEOTIDE SEQUENCE</scope>
    <source>
        <strain evidence="1">PSN293</strain>
    </source>
</reference>
<organism evidence="1 2">
    <name type="scientific">Rhypophila decipiens</name>
    <dbReference type="NCBI Taxonomy" id="261697"/>
    <lineage>
        <taxon>Eukaryota</taxon>
        <taxon>Fungi</taxon>
        <taxon>Dikarya</taxon>
        <taxon>Ascomycota</taxon>
        <taxon>Pezizomycotina</taxon>
        <taxon>Sordariomycetes</taxon>
        <taxon>Sordariomycetidae</taxon>
        <taxon>Sordariales</taxon>
        <taxon>Naviculisporaceae</taxon>
        <taxon>Rhypophila</taxon>
    </lineage>
</organism>
<feature type="non-terminal residue" evidence="1">
    <location>
        <position position="174"/>
    </location>
</feature>
<accession>A0AAN6XYE6</accession>
<dbReference type="EMBL" id="MU858613">
    <property type="protein sequence ID" value="KAK4205932.1"/>
    <property type="molecule type" value="Genomic_DNA"/>
</dbReference>
<gene>
    <name evidence="1" type="ORF">QBC37DRAFT_435729</name>
</gene>
<sequence>MTGNNAQAPGVTADELIRSLMALVNAGPQASRQFVVLPILRSEKDLRGWNAELRRTLERHGLLKYIDEDVPEPEDKESAAYKIWLNDRADIQDLLSASCRDNAVFDAMCNCGWKPDEINPHLTYKKAFQALEKSSPDAGVVLWAEYTSIKRSAFDTFAKFTERLQYLRRRLEAL</sequence>
<evidence type="ECO:0000313" key="2">
    <source>
        <dbReference type="Proteomes" id="UP001301769"/>
    </source>
</evidence>
<keyword evidence="2" id="KW-1185">Reference proteome</keyword>
<protein>
    <submittedName>
        <fullName evidence="1">Uncharacterized protein</fullName>
    </submittedName>
</protein>
<reference evidence="1" key="2">
    <citation type="submission" date="2023-05" db="EMBL/GenBank/DDBJ databases">
        <authorList>
            <consortium name="Lawrence Berkeley National Laboratory"/>
            <person name="Steindorff A."/>
            <person name="Hensen N."/>
            <person name="Bonometti L."/>
            <person name="Westerberg I."/>
            <person name="Brannstrom I.O."/>
            <person name="Guillou S."/>
            <person name="Cros-Aarteil S."/>
            <person name="Calhoun S."/>
            <person name="Haridas S."/>
            <person name="Kuo A."/>
            <person name="Mondo S."/>
            <person name="Pangilinan J."/>
            <person name="Riley R."/>
            <person name="Labutti K."/>
            <person name="Andreopoulos B."/>
            <person name="Lipzen A."/>
            <person name="Chen C."/>
            <person name="Yanf M."/>
            <person name="Daum C."/>
            <person name="Ng V."/>
            <person name="Clum A."/>
            <person name="Ohm R."/>
            <person name="Martin F."/>
            <person name="Silar P."/>
            <person name="Natvig D."/>
            <person name="Lalanne C."/>
            <person name="Gautier V."/>
            <person name="Ament-Velasquez S.L."/>
            <person name="Kruys A."/>
            <person name="Hutchinson M.I."/>
            <person name="Powell A.J."/>
            <person name="Barry K."/>
            <person name="Miller A.N."/>
            <person name="Grigoriev I.V."/>
            <person name="Debuchy R."/>
            <person name="Gladieux P."/>
            <person name="Thoren M.H."/>
            <person name="Johannesson H."/>
        </authorList>
    </citation>
    <scope>NUCLEOTIDE SEQUENCE</scope>
    <source>
        <strain evidence="1">PSN293</strain>
    </source>
</reference>
<name>A0AAN6XYE6_9PEZI</name>
<evidence type="ECO:0000313" key="1">
    <source>
        <dbReference type="EMBL" id="KAK4205932.1"/>
    </source>
</evidence>
<dbReference type="AlphaFoldDB" id="A0AAN6XYE6"/>
<dbReference type="Proteomes" id="UP001301769">
    <property type="component" value="Unassembled WGS sequence"/>
</dbReference>
<proteinExistence type="predicted"/>